<accession>A0A9K3LP81</accession>
<feature type="region of interest" description="Disordered" evidence="1">
    <location>
        <begin position="248"/>
        <end position="292"/>
    </location>
</feature>
<protein>
    <submittedName>
        <fullName evidence="2">Uncharacterized protein</fullName>
    </submittedName>
</protein>
<organism evidence="2 3">
    <name type="scientific">Nitzschia inconspicua</name>
    <dbReference type="NCBI Taxonomy" id="303405"/>
    <lineage>
        <taxon>Eukaryota</taxon>
        <taxon>Sar</taxon>
        <taxon>Stramenopiles</taxon>
        <taxon>Ochrophyta</taxon>
        <taxon>Bacillariophyta</taxon>
        <taxon>Bacillariophyceae</taxon>
        <taxon>Bacillariophycidae</taxon>
        <taxon>Bacillariales</taxon>
        <taxon>Bacillariaceae</taxon>
        <taxon>Nitzschia</taxon>
    </lineage>
</organism>
<comment type="caution">
    <text evidence="2">The sequence shown here is derived from an EMBL/GenBank/DDBJ whole genome shotgun (WGS) entry which is preliminary data.</text>
</comment>
<feature type="compositionally biased region" description="Basic and acidic residues" evidence="1">
    <location>
        <begin position="184"/>
        <end position="211"/>
    </location>
</feature>
<proteinExistence type="predicted"/>
<evidence type="ECO:0000313" key="2">
    <source>
        <dbReference type="EMBL" id="KAG7366094.1"/>
    </source>
</evidence>
<feature type="region of interest" description="Disordered" evidence="1">
    <location>
        <begin position="39"/>
        <end position="58"/>
    </location>
</feature>
<keyword evidence="3" id="KW-1185">Reference proteome</keyword>
<feature type="region of interest" description="Disordered" evidence="1">
    <location>
        <begin position="184"/>
        <end position="214"/>
    </location>
</feature>
<feature type="region of interest" description="Disordered" evidence="1">
    <location>
        <begin position="379"/>
        <end position="405"/>
    </location>
</feature>
<feature type="compositionally biased region" description="Low complexity" evidence="1">
    <location>
        <begin position="386"/>
        <end position="397"/>
    </location>
</feature>
<dbReference type="Proteomes" id="UP000693970">
    <property type="component" value="Unassembled WGS sequence"/>
</dbReference>
<dbReference type="OrthoDB" id="48978at2759"/>
<gene>
    <name evidence="2" type="ORF">IV203_028764</name>
</gene>
<dbReference type="AlphaFoldDB" id="A0A9K3LP81"/>
<sequence>MFYWHAIVQKKDESLDLQQLVVVGVQAAMDQNKTPGVFNRKTAKKHEQGHADRNGSEGPIKIISKRSTIPELSKGTNCDGDGRNESEGINNEIGSRFGTARGSGWIGSSSSAFSKSNDPNRRNHAMAQDVLQKLQKEAAAIASHHKPSSVARMRNTSVEDQAASAGVRYKFVTKLKTDDEIKNEKQRKWKEKMKVAQERRQGERRTLDGDVSRAGTDRYGNALLSCVLDNVEQTNLFKQFTRCGEPVDEDSTYEAWSGEESSAATSDEEDSAALSEGKPVGPQLPSDSSGQFLMKKSVGSNVQEELASLPAANEKPEKVDLPGKKKSSPSKEKKDLKGEKSAAIHIEPKTVLEPQEKADTINTMEVKAKKDPHNLYAVSPSSVQPAHRASQSRHSASTMTTQPATHKKERSFIDDFIEDLTTMGESMLWHKETAVMNPATVRICLKKGYRCMDGTFCAPRLVWSDDSKGQKYGVDLFDILSLTKADTLELENFPYAMPGRTVCLKIVNGGSFILEARSEEDAFRFVRGIRWVVSRLAFNLVIGNVDVSCELLDLVLVDSPAVARPSSMVDLDWSRAMDDVADHLVQKTLAAAMI</sequence>
<evidence type="ECO:0000256" key="1">
    <source>
        <dbReference type="SAM" id="MobiDB-lite"/>
    </source>
</evidence>
<feature type="compositionally biased region" description="Basic and acidic residues" evidence="1">
    <location>
        <begin position="45"/>
        <end position="55"/>
    </location>
</feature>
<feature type="region of interest" description="Disordered" evidence="1">
    <location>
        <begin position="308"/>
        <end position="342"/>
    </location>
</feature>
<evidence type="ECO:0000313" key="3">
    <source>
        <dbReference type="Proteomes" id="UP000693970"/>
    </source>
</evidence>
<reference evidence="2" key="1">
    <citation type="journal article" date="2021" name="Sci. Rep.">
        <title>Diploid genomic architecture of Nitzschia inconspicua, an elite biomass production diatom.</title>
        <authorList>
            <person name="Oliver A."/>
            <person name="Podell S."/>
            <person name="Pinowska A."/>
            <person name="Traller J.C."/>
            <person name="Smith S.R."/>
            <person name="McClure R."/>
            <person name="Beliaev A."/>
            <person name="Bohutskyi P."/>
            <person name="Hill E.A."/>
            <person name="Rabines A."/>
            <person name="Zheng H."/>
            <person name="Allen L.Z."/>
            <person name="Kuo A."/>
            <person name="Grigoriev I.V."/>
            <person name="Allen A.E."/>
            <person name="Hazlebeck D."/>
            <person name="Allen E.E."/>
        </authorList>
    </citation>
    <scope>NUCLEOTIDE SEQUENCE</scope>
    <source>
        <strain evidence="2">Hildebrandi</strain>
    </source>
</reference>
<name>A0A9K3LP81_9STRA</name>
<reference evidence="2" key="2">
    <citation type="submission" date="2021-04" db="EMBL/GenBank/DDBJ databases">
        <authorList>
            <person name="Podell S."/>
        </authorList>
    </citation>
    <scope>NUCLEOTIDE SEQUENCE</scope>
    <source>
        <strain evidence="2">Hildebrandi</strain>
    </source>
</reference>
<dbReference type="EMBL" id="JAGRRH010000007">
    <property type="protein sequence ID" value="KAG7366094.1"/>
    <property type="molecule type" value="Genomic_DNA"/>
</dbReference>
<feature type="compositionally biased region" description="Basic and acidic residues" evidence="1">
    <location>
        <begin position="314"/>
        <end position="342"/>
    </location>
</feature>